<feature type="compositionally biased region" description="Low complexity" evidence="1">
    <location>
        <begin position="299"/>
        <end position="309"/>
    </location>
</feature>
<evidence type="ECO:0000313" key="4">
    <source>
        <dbReference type="Proteomes" id="UP000000305"/>
    </source>
</evidence>
<name>E9FUM4_DAPPU</name>
<evidence type="ECO:0000256" key="1">
    <source>
        <dbReference type="SAM" id="MobiDB-lite"/>
    </source>
</evidence>
<feature type="transmembrane region" description="Helical" evidence="2">
    <location>
        <begin position="231"/>
        <end position="257"/>
    </location>
</feature>
<keyword evidence="2" id="KW-0812">Transmembrane</keyword>
<evidence type="ECO:0000256" key="2">
    <source>
        <dbReference type="SAM" id="Phobius"/>
    </source>
</evidence>
<keyword evidence="2" id="KW-1133">Transmembrane helix</keyword>
<organism evidence="3 4">
    <name type="scientific">Daphnia pulex</name>
    <name type="common">Water flea</name>
    <dbReference type="NCBI Taxonomy" id="6669"/>
    <lineage>
        <taxon>Eukaryota</taxon>
        <taxon>Metazoa</taxon>
        <taxon>Ecdysozoa</taxon>
        <taxon>Arthropoda</taxon>
        <taxon>Crustacea</taxon>
        <taxon>Branchiopoda</taxon>
        <taxon>Diplostraca</taxon>
        <taxon>Cladocera</taxon>
        <taxon>Anomopoda</taxon>
        <taxon>Daphniidae</taxon>
        <taxon>Daphnia</taxon>
    </lineage>
</organism>
<dbReference type="OrthoDB" id="5915960at2759"/>
<proteinExistence type="predicted"/>
<keyword evidence="2" id="KW-0472">Membrane</keyword>
<dbReference type="HOGENOM" id="CLU_524054_0_0_1"/>
<dbReference type="KEGG" id="dpx:DAPPUDRAFT_234122"/>
<keyword evidence="4" id="KW-1185">Reference proteome</keyword>
<protein>
    <submittedName>
        <fullName evidence="3">Uncharacterized protein</fullName>
    </submittedName>
</protein>
<dbReference type="InParanoid" id="E9FUM4"/>
<feature type="region of interest" description="Disordered" evidence="1">
    <location>
        <begin position="1"/>
        <end position="24"/>
    </location>
</feature>
<dbReference type="EMBL" id="GL732525">
    <property type="protein sequence ID" value="EFX88756.1"/>
    <property type="molecule type" value="Genomic_DNA"/>
</dbReference>
<dbReference type="AlphaFoldDB" id="E9FUM4"/>
<gene>
    <name evidence="3" type="ORF">DAPPUDRAFT_234122</name>
</gene>
<feature type="region of interest" description="Disordered" evidence="1">
    <location>
        <begin position="290"/>
        <end position="313"/>
    </location>
</feature>
<evidence type="ECO:0000313" key="3">
    <source>
        <dbReference type="EMBL" id="EFX88756.1"/>
    </source>
</evidence>
<dbReference type="Proteomes" id="UP000000305">
    <property type="component" value="Unassembled WGS sequence"/>
</dbReference>
<accession>E9FUM4</accession>
<reference evidence="3 4" key="1">
    <citation type="journal article" date="2011" name="Science">
        <title>The ecoresponsive genome of Daphnia pulex.</title>
        <authorList>
            <person name="Colbourne J.K."/>
            <person name="Pfrender M.E."/>
            <person name="Gilbert D."/>
            <person name="Thomas W.K."/>
            <person name="Tucker A."/>
            <person name="Oakley T.H."/>
            <person name="Tokishita S."/>
            <person name="Aerts A."/>
            <person name="Arnold G.J."/>
            <person name="Basu M.K."/>
            <person name="Bauer D.J."/>
            <person name="Caceres C.E."/>
            <person name="Carmel L."/>
            <person name="Casola C."/>
            <person name="Choi J.H."/>
            <person name="Detter J.C."/>
            <person name="Dong Q."/>
            <person name="Dusheyko S."/>
            <person name="Eads B.D."/>
            <person name="Frohlich T."/>
            <person name="Geiler-Samerotte K.A."/>
            <person name="Gerlach D."/>
            <person name="Hatcher P."/>
            <person name="Jogdeo S."/>
            <person name="Krijgsveld J."/>
            <person name="Kriventseva E.V."/>
            <person name="Kultz D."/>
            <person name="Laforsch C."/>
            <person name="Lindquist E."/>
            <person name="Lopez J."/>
            <person name="Manak J.R."/>
            <person name="Muller J."/>
            <person name="Pangilinan J."/>
            <person name="Patwardhan R.P."/>
            <person name="Pitluck S."/>
            <person name="Pritham E.J."/>
            <person name="Rechtsteiner A."/>
            <person name="Rho M."/>
            <person name="Rogozin I.B."/>
            <person name="Sakarya O."/>
            <person name="Salamov A."/>
            <person name="Schaack S."/>
            <person name="Shapiro H."/>
            <person name="Shiga Y."/>
            <person name="Skalitzky C."/>
            <person name="Smith Z."/>
            <person name="Souvorov A."/>
            <person name="Sung W."/>
            <person name="Tang Z."/>
            <person name="Tsuchiya D."/>
            <person name="Tu H."/>
            <person name="Vos H."/>
            <person name="Wang M."/>
            <person name="Wolf Y.I."/>
            <person name="Yamagata H."/>
            <person name="Yamada T."/>
            <person name="Ye Y."/>
            <person name="Shaw J.R."/>
            <person name="Andrews J."/>
            <person name="Crease T.J."/>
            <person name="Tang H."/>
            <person name="Lucas S.M."/>
            <person name="Robertson H.M."/>
            <person name="Bork P."/>
            <person name="Koonin E.V."/>
            <person name="Zdobnov E.M."/>
            <person name="Grigoriev I.V."/>
            <person name="Lynch M."/>
            <person name="Boore J.L."/>
        </authorList>
    </citation>
    <scope>NUCLEOTIDE SEQUENCE [LARGE SCALE GENOMIC DNA]</scope>
</reference>
<sequence length="520" mass="58633">MSSTFSDPQDPHQIIKKAVPDSRQKKKIRRINGLDLWSRLLRTINIQSTAESQKSEKYIDVDFGGAPDRIEKQKNFAGRLGDWAEESGPSSPVYCPGQDEVVFFSSVVVEASPNEIQLMPLVIRIPQEEKEDEQQRRRTRFAFFLAFPNEPKLDMNYPETHRVQSEPGQLAIHVREYETQPKKKMNCKSFDERGNNKPRVRLSFRHVVPVTYCACVVGAVRKARGSIDVTMIRIVVFASLFGVAVVCVVAVCAFLLYRRLTSTNGASKWKPATTRIKISRVKFQPATDVSNFTRRPFPNNSNNNNNNNNRQNKRCASTFYYKTPIEWNKSPRLGGSGMSLAEMSPLMRHKPLRDSRQPSEAQQQHRMGACISSCNALATTAITQQLQMTSSSAGSRKTLVRPLSQSALYLARSPSSSQMAHHHHQQTSLTNLVGSGYVSGEGKNDMLDNQGQEPAKMDDWQRTPPHLEITLVYVSASAQLLVHIHRLSNVTPPVRCPAKESTGTQVKLHFEVDFYPETKF</sequence>